<dbReference type="EMBL" id="KJ930518">
    <property type="protein sequence ID" value="AIN35080.1"/>
    <property type="molecule type" value="mRNA"/>
</dbReference>
<dbReference type="Gene3D" id="3.30.200.20">
    <property type="entry name" value="Phosphorylase Kinase, domain 1"/>
    <property type="match status" value="1"/>
</dbReference>
<evidence type="ECO:0000256" key="4">
    <source>
        <dbReference type="ARBA" id="ARBA00022741"/>
    </source>
</evidence>
<protein>
    <recommendedName>
        <fullName evidence="9">Mitogen-activated protein kinase</fullName>
        <ecNumber evidence="9">2.7.11.24</ecNumber>
    </recommendedName>
</protein>
<dbReference type="InterPro" id="IPR000719">
    <property type="entry name" value="Prot_kinase_dom"/>
</dbReference>
<proteinExistence type="evidence at transcript level"/>
<gene>
    <name evidence="12" type="primary">MAPK</name>
</gene>
<dbReference type="SMART" id="SM00220">
    <property type="entry name" value="S_TKc"/>
    <property type="match status" value="1"/>
</dbReference>
<evidence type="ECO:0000256" key="3">
    <source>
        <dbReference type="ARBA" id="ARBA00022679"/>
    </source>
</evidence>
<evidence type="ECO:0000256" key="10">
    <source>
        <dbReference type="SAM" id="MobiDB-lite"/>
    </source>
</evidence>
<dbReference type="PROSITE" id="PS01351">
    <property type="entry name" value="MAPK"/>
    <property type="match status" value="1"/>
</dbReference>
<evidence type="ECO:0000256" key="2">
    <source>
        <dbReference type="ARBA" id="ARBA00022527"/>
    </source>
</evidence>
<dbReference type="GO" id="GO:0005524">
    <property type="term" value="F:ATP binding"/>
    <property type="evidence" value="ECO:0007669"/>
    <property type="project" value="UniProtKB-UniRule"/>
</dbReference>
<dbReference type="EC" id="2.7.11.24" evidence="9"/>
<feature type="compositionally biased region" description="Low complexity" evidence="10">
    <location>
        <begin position="393"/>
        <end position="412"/>
    </location>
</feature>
<comment type="cofactor">
    <cofactor evidence="9">
        <name>Mg(2+)</name>
        <dbReference type="ChEBI" id="CHEBI:18420"/>
    </cofactor>
</comment>
<dbReference type="SUPFAM" id="SSF56112">
    <property type="entry name" value="Protein kinase-like (PK-like)"/>
    <property type="match status" value="1"/>
</dbReference>
<keyword evidence="5 9" id="KW-0418">Kinase</keyword>
<dbReference type="SMR" id="A0A088MB02"/>
<dbReference type="InterPro" id="IPR003527">
    <property type="entry name" value="MAP_kinase_CS"/>
</dbReference>
<dbReference type="InterPro" id="IPR017441">
    <property type="entry name" value="Protein_kinase_ATP_BS"/>
</dbReference>
<feature type="domain" description="Protein kinase" evidence="11">
    <location>
        <begin position="36"/>
        <end position="324"/>
    </location>
</feature>
<comment type="similarity">
    <text evidence="1">Belongs to the protein kinase superfamily. CMGC Ser/Thr protein kinase family. MAP kinase subfamily.</text>
</comment>
<dbReference type="AlphaFoldDB" id="A0A088MB02"/>
<accession>A0A088MB02</accession>
<feature type="binding site" evidence="7">
    <location>
        <position position="66"/>
    </location>
    <ligand>
        <name>ATP</name>
        <dbReference type="ChEBI" id="CHEBI:30616"/>
    </ligand>
</feature>
<evidence type="ECO:0000256" key="7">
    <source>
        <dbReference type="PROSITE-ProRule" id="PRU10141"/>
    </source>
</evidence>
<evidence type="ECO:0000259" key="11">
    <source>
        <dbReference type="PROSITE" id="PS50011"/>
    </source>
</evidence>
<dbReference type="Gene3D" id="1.10.510.10">
    <property type="entry name" value="Transferase(Phosphotransferase) domain 1"/>
    <property type="match status" value="1"/>
</dbReference>
<evidence type="ECO:0000313" key="12">
    <source>
        <dbReference type="EMBL" id="AIN35080.1"/>
    </source>
</evidence>
<evidence type="ECO:0000256" key="8">
    <source>
        <dbReference type="RuleBase" id="RU000304"/>
    </source>
</evidence>
<dbReference type="InterPro" id="IPR050117">
    <property type="entry name" value="MAPK"/>
</dbReference>
<comment type="similarity">
    <text evidence="9">Belongs to the protein kinase superfamily. Ser/Thr protein kinase family. MAP kinase subfamily.</text>
</comment>
<evidence type="ECO:0000256" key="6">
    <source>
        <dbReference type="ARBA" id="ARBA00022840"/>
    </source>
</evidence>
<keyword evidence="9" id="KW-0460">Magnesium</keyword>
<dbReference type="GO" id="GO:0004707">
    <property type="term" value="F:MAP kinase activity"/>
    <property type="evidence" value="ECO:0007669"/>
    <property type="project" value="UniProtKB-EC"/>
</dbReference>
<dbReference type="InterPro" id="IPR008271">
    <property type="entry name" value="Ser/Thr_kinase_AS"/>
</dbReference>
<reference evidence="12" key="1">
    <citation type="submission" date="2014-06" db="EMBL/GenBank/DDBJ databases">
        <title>Isolation and characterization of a mitogen-activated protein kinase gene in Dunaliella tertiolecta.</title>
        <authorList>
            <person name="Zhao R."/>
            <person name="Lee Y.K."/>
        </authorList>
    </citation>
    <scope>NUCLEOTIDE SEQUENCE</scope>
</reference>
<keyword evidence="3 9" id="KW-0808">Transferase</keyword>
<keyword evidence="4 7" id="KW-0547">Nucleotide-binding</keyword>
<dbReference type="FunFam" id="1.10.510.10:FF:000013">
    <property type="entry name" value="Mitogen-activated protein kinase"/>
    <property type="match status" value="1"/>
</dbReference>
<comment type="catalytic activity">
    <reaction evidence="9">
        <text>L-threonyl-[protein] + ATP = O-phospho-L-threonyl-[protein] + ADP + H(+)</text>
        <dbReference type="Rhea" id="RHEA:46608"/>
        <dbReference type="Rhea" id="RHEA-COMP:11060"/>
        <dbReference type="Rhea" id="RHEA-COMP:11605"/>
        <dbReference type="ChEBI" id="CHEBI:15378"/>
        <dbReference type="ChEBI" id="CHEBI:30013"/>
        <dbReference type="ChEBI" id="CHEBI:30616"/>
        <dbReference type="ChEBI" id="CHEBI:61977"/>
        <dbReference type="ChEBI" id="CHEBI:456216"/>
        <dbReference type="EC" id="2.7.11.24"/>
    </reaction>
</comment>
<keyword evidence="2 8" id="KW-0723">Serine/threonine-protein kinase</keyword>
<dbReference type="PROSITE" id="PS00107">
    <property type="entry name" value="PROTEIN_KINASE_ATP"/>
    <property type="match status" value="1"/>
</dbReference>
<dbReference type="Pfam" id="PF00069">
    <property type="entry name" value="Pkinase"/>
    <property type="match status" value="1"/>
</dbReference>
<dbReference type="PANTHER" id="PTHR24055">
    <property type="entry name" value="MITOGEN-ACTIVATED PROTEIN KINASE"/>
    <property type="match status" value="1"/>
</dbReference>
<evidence type="ECO:0000256" key="5">
    <source>
        <dbReference type="ARBA" id="ARBA00022777"/>
    </source>
</evidence>
<feature type="compositionally biased region" description="Basic and acidic residues" evidence="10">
    <location>
        <begin position="430"/>
        <end position="448"/>
    </location>
</feature>
<evidence type="ECO:0000256" key="9">
    <source>
        <dbReference type="RuleBase" id="RU361165"/>
    </source>
</evidence>
<name>A0A088MB02_DUNTE</name>
<sequence length="472" mass="52942">MASRSEESINYEAAGNNSLYNSFLVCGSVFECLSRYSPLKPIGKGAYGVVCSARDSETNQKVAIKKISNAFENLVDAKRTLREIKLVRHLNHENVVQIMDLIPPMVHSNFKDLYVVYELMDTDLHQIIRSPQPLSDDHCQYFLYQVLRGLKYIHSAAILHRDLKPSNLLVNANCDLKICDFGLARSTSSSRVEFMTEYVVTRWYRAPELLLSCSEYGTAIDVWSVGCIFAELLGRKPLFPGKDYVHQLNLITRVIGSPAESELGFISSDKARRYIRSLPRAEPADFMRMWPNANPKAVDLVKKMLMFDPNKRITVEEALAHEYLATLHDISDEPVCANPFNFDLESDDLTPDVVRGIILKDMAALHPSQADGINAAASACLCGASRAQQQEQQATTIPQGAIQQQQQQQEGENFSSKAGPQQQQQQQQQQREHDQYQKQVPRKEEEKTAGLGVEQGEGMAASRAYRGSHSGN</sequence>
<dbReference type="PROSITE" id="PS50011">
    <property type="entry name" value="PROTEIN_KINASE_DOM"/>
    <property type="match status" value="1"/>
</dbReference>
<feature type="region of interest" description="Disordered" evidence="10">
    <location>
        <begin position="393"/>
        <end position="472"/>
    </location>
</feature>
<organism evidence="12">
    <name type="scientific">Dunaliella tertiolecta</name>
    <name type="common">Green alga</name>
    <dbReference type="NCBI Taxonomy" id="3047"/>
    <lineage>
        <taxon>Eukaryota</taxon>
        <taxon>Viridiplantae</taxon>
        <taxon>Chlorophyta</taxon>
        <taxon>core chlorophytes</taxon>
        <taxon>Chlorophyceae</taxon>
        <taxon>CS clade</taxon>
        <taxon>Chlamydomonadales</taxon>
        <taxon>Dunaliellaceae</taxon>
        <taxon>Dunaliella</taxon>
    </lineage>
</organism>
<comment type="activity regulation">
    <text evidence="9">Activated by threonine and tyrosine phosphorylation.</text>
</comment>
<dbReference type="PROSITE" id="PS00108">
    <property type="entry name" value="PROTEIN_KINASE_ST"/>
    <property type="match status" value="1"/>
</dbReference>
<dbReference type="CDD" id="cd07858">
    <property type="entry name" value="STKc_TEY_MAPK"/>
    <property type="match status" value="1"/>
</dbReference>
<keyword evidence="6 7" id="KW-0067">ATP-binding</keyword>
<evidence type="ECO:0000256" key="1">
    <source>
        <dbReference type="ARBA" id="ARBA00008832"/>
    </source>
</evidence>
<dbReference type="InterPro" id="IPR011009">
    <property type="entry name" value="Kinase-like_dom_sf"/>
</dbReference>
<dbReference type="FunFam" id="3.30.200.20:FF:000046">
    <property type="entry name" value="Mitogen-activated protein kinase"/>
    <property type="match status" value="1"/>
</dbReference>